<dbReference type="AlphaFoldDB" id="A0ABD3AQ75"/>
<name>A0ABD3AQ75_9GENT</name>
<feature type="compositionally biased region" description="Low complexity" evidence="1">
    <location>
        <begin position="18"/>
        <end position="32"/>
    </location>
</feature>
<feature type="region of interest" description="Disordered" evidence="1">
    <location>
        <begin position="1"/>
        <end position="40"/>
    </location>
</feature>
<evidence type="ECO:0000256" key="1">
    <source>
        <dbReference type="SAM" id="MobiDB-lite"/>
    </source>
</evidence>
<evidence type="ECO:0000313" key="3">
    <source>
        <dbReference type="Proteomes" id="UP001630127"/>
    </source>
</evidence>
<gene>
    <name evidence="2" type="ORF">ACH5RR_006890</name>
</gene>
<keyword evidence="3" id="KW-1185">Reference proteome</keyword>
<evidence type="ECO:0000313" key="2">
    <source>
        <dbReference type="EMBL" id="KAL3533369.1"/>
    </source>
</evidence>
<sequence length="125" mass="14166">MERNDTCDAEDELNNDVSSSSKAGPSTSSKPSQENKKRTRTIDILREEIKSIKEGLDVVAATLDRGNFQNYFEDQLYQEIEKVSGMSVISQMGAYQNLTEDVGIARAFLDCLARHRRLWLSVKYV</sequence>
<dbReference type="Proteomes" id="UP001630127">
    <property type="component" value="Unassembled WGS sequence"/>
</dbReference>
<accession>A0ABD3AQ75</accession>
<dbReference type="EMBL" id="JBJUIK010000003">
    <property type="protein sequence ID" value="KAL3533369.1"/>
    <property type="molecule type" value="Genomic_DNA"/>
</dbReference>
<proteinExistence type="predicted"/>
<organism evidence="2 3">
    <name type="scientific">Cinchona calisaya</name>
    <dbReference type="NCBI Taxonomy" id="153742"/>
    <lineage>
        <taxon>Eukaryota</taxon>
        <taxon>Viridiplantae</taxon>
        <taxon>Streptophyta</taxon>
        <taxon>Embryophyta</taxon>
        <taxon>Tracheophyta</taxon>
        <taxon>Spermatophyta</taxon>
        <taxon>Magnoliopsida</taxon>
        <taxon>eudicotyledons</taxon>
        <taxon>Gunneridae</taxon>
        <taxon>Pentapetalae</taxon>
        <taxon>asterids</taxon>
        <taxon>lamiids</taxon>
        <taxon>Gentianales</taxon>
        <taxon>Rubiaceae</taxon>
        <taxon>Cinchonoideae</taxon>
        <taxon>Cinchoneae</taxon>
        <taxon>Cinchona</taxon>
    </lineage>
</organism>
<protein>
    <submittedName>
        <fullName evidence="2">Uncharacterized protein</fullName>
    </submittedName>
</protein>
<reference evidence="2 3" key="1">
    <citation type="submission" date="2024-11" db="EMBL/GenBank/DDBJ databases">
        <title>A near-complete genome assembly of Cinchona calisaya.</title>
        <authorList>
            <person name="Lian D.C."/>
            <person name="Zhao X.W."/>
            <person name="Wei L."/>
        </authorList>
    </citation>
    <scope>NUCLEOTIDE SEQUENCE [LARGE SCALE GENOMIC DNA]</scope>
    <source>
        <tissue evidence="2">Nenye</tissue>
    </source>
</reference>
<comment type="caution">
    <text evidence="2">The sequence shown here is derived from an EMBL/GenBank/DDBJ whole genome shotgun (WGS) entry which is preliminary data.</text>
</comment>